<keyword evidence="3" id="KW-0812">Transmembrane</keyword>
<dbReference type="AlphaFoldDB" id="A0A2H0LWI2"/>
<dbReference type="PANTHER" id="PTHR30026">
    <property type="entry name" value="OUTER MEMBRANE PROTEIN TOLC"/>
    <property type="match status" value="1"/>
</dbReference>
<comment type="caution">
    <text evidence="6">The sequence shown here is derived from an EMBL/GenBank/DDBJ whole genome shotgun (WGS) entry which is preliminary data.</text>
</comment>
<dbReference type="InterPro" id="IPR051906">
    <property type="entry name" value="TolC-like"/>
</dbReference>
<evidence type="ECO:0000313" key="7">
    <source>
        <dbReference type="Proteomes" id="UP000229641"/>
    </source>
</evidence>
<protein>
    <recommendedName>
        <fullName evidence="8">Transporter</fullName>
    </recommendedName>
</protein>
<evidence type="ECO:0000256" key="3">
    <source>
        <dbReference type="ARBA" id="ARBA00022692"/>
    </source>
</evidence>
<keyword evidence="2" id="KW-1134">Transmembrane beta strand</keyword>
<dbReference type="Proteomes" id="UP000229641">
    <property type="component" value="Unassembled WGS sequence"/>
</dbReference>
<dbReference type="GO" id="GO:0015562">
    <property type="term" value="F:efflux transmembrane transporter activity"/>
    <property type="evidence" value="ECO:0007669"/>
    <property type="project" value="InterPro"/>
</dbReference>
<dbReference type="GO" id="GO:1990281">
    <property type="term" value="C:efflux pump complex"/>
    <property type="evidence" value="ECO:0007669"/>
    <property type="project" value="TreeGrafter"/>
</dbReference>
<evidence type="ECO:0000256" key="1">
    <source>
        <dbReference type="ARBA" id="ARBA00004442"/>
    </source>
</evidence>
<dbReference type="GO" id="GO:0009279">
    <property type="term" value="C:cell outer membrane"/>
    <property type="evidence" value="ECO:0007669"/>
    <property type="project" value="UniProtKB-SubCell"/>
</dbReference>
<evidence type="ECO:0000256" key="2">
    <source>
        <dbReference type="ARBA" id="ARBA00022452"/>
    </source>
</evidence>
<keyword evidence="5" id="KW-0998">Cell outer membrane</keyword>
<dbReference type="SUPFAM" id="SSF56954">
    <property type="entry name" value="Outer membrane efflux proteins (OEP)"/>
    <property type="match status" value="1"/>
</dbReference>
<organism evidence="6 7">
    <name type="scientific">Candidatus Ghiorseimicrobium undicola</name>
    <dbReference type="NCBI Taxonomy" id="1974746"/>
    <lineage>
        <taxon>Bacteria</taxon>
        <taxon>Pseudomonadati</taxon>
        <taxon>Candidatus Omnitrophota</taxon>
        <taxon>Candidatus Ghiorseimicrobium</taxon>
    </lineage>
</organism>
<evidence type="ECO:0000256" key="4">
    <source>
        <dbReference type="ARBA" id="ARBA00023136"/>
    </source>
</evidence>
<gene>
    <name evidence="6" type="ORF">COV72_06595</name>
</gene>
<evidence type="ECO:0000313" key="6">
    <source>
        <dbReference type="EMBL" id="PIQ88726.1"/>
    </source>
</evidence>
<evidence type="ECO:0008006" key="8">
    <source>
        <dbReference type="Google" id="ProtNLM"/>
    </source>
</evidence>
<accession>A0A2H0LWI2</accession>
<dbReference type="GO" id="GO:0015288">
    <property type="term" value="F:porin activity"/>
    <property type="evidence" value="ECO:0007669"/>
    <property type="project" value="TreeGrafter"/>
</dbReference>
<reference evidence="6 7" key="1">
    <citation type="submission" date="2017-09" db="EMBL/GenBank/DDBJ databases">
        <title>Depth-based differentiation of microbial function through sediment-hosted aquifers and enrichment of novel symbionts in the deep terrestrial subsurface.</title>
        <authorList>
            <person name="Probst A.J."/>
            <person name="Ladd B."/>
            <person name="Jarett J.K."/>
            <person name="Geller-Mcgrath D.E."/>
            <person name="Sieber C.M."/>
            <person name="Emerson J.B."/>
            <person name="Anantharaman K."/>
            <person name="Thomas B.C."/>
            <person name="Malmstrom R."/>
            <person name="Stieglmeier M."/>
            <person name="Klingl A."/>
            <person name="Woyke T."/>
            <person name="Ryan C.M."/>
            <person name="Banfield J.F."/>
        </authorList>
    </citation>
    <scope>NUCLEOTIDE SEQUENCE [LARGE SCALE GENOMIC DNA]</scope>
    <source>
        <strain evidence="6">CG11_big_fil_rev_8_21_14_0_20_42_13</strain>
    </source>
</reference>
<name>A0A2H0LWI2_9BACT</name>
<keyword evidence="4" id="KW-0472">Membrane</keyword>
<comment type="subcellular location">
    <subcellularLocation>
        <location evidence="1">Cell outer membrane</location>
    </subcellularLocation>
</comment>
<dbReference type="EMBL" id="PCWA01000089">
    <property type="protein sequence ID" value="PIQ88726.1"/>
    <property type="molecule type" value="Genomic_DNA"/>
</dbReference>
<dbReference type="Gene3D" id="1.20.1600.10">
    <property type="entry name" value="Outer membrane efflux proteins (OEP)"/>
    <property type="match status" value="1"/>
</dbReference>
<sequence>MLGKFLISFLLIIFAFTVLFAEQEFNLKEAIDYALGHNSNILINRNKIEKAKVTLKDAQRHFSPNLSLQLGYGPLSDRRGIGIGVSQDLGRLFNGSKKEKDLAYLDLDSAREELSLVEQQVIREVTTAFNTLEKSKLLLKLKEASYLDSQKSLDLAKEKFNLGVISMDEFLAKQEAERLSEFEFQEVQNELQENYLLFYQAIGYKEERDD</sequence>
<proteinExistence type="predicted"/>
<dbReference type="PANTHER" id="PTHR30026:SF20">
    <property type="entry name" value="OUTER MEMBRANE PROTEIN TOLC"/>
    <property type="match status" value="1"/>
</dbReference>
<evidence type="ECO:0000256" key="5">
    <source>
        <dbReference type="ARBA" id="ARBA00023237"/>
    </source>
</evidence>